<evidence type="ECO:0000256" key="1">
    <source>
        <dbReference type="SAM" id="MobiDB-lite"/>
    </source>
</evidence>
<dbReference type="GO" id="GO:0005634">
    <property type="term" value="C:nucleus"/>
    <property type="evidence" value="ECO:0007669"/>
    <property type="project" value="TreeGrafter"/>
</dbReference>
<sequence>MMPLLREILQKVSGELAENLDECATLILNLFTEGAAESDALQDELLCLLGYNNVDVISSLLINKHQILKEELNLTDEEYRNAWAATTDELDDAYANMSDTERLILFIMENTGLPEDTAMHLLQLHDWDPLVALDNYTARTVDQDDWSDHSVEHSDASTERSGDSQDDWTGPSKHFQSYDRKFCAPHAFVVPDRRVYALSPVAAIKVIGRKESDLHFMRVSEAEEHVRRTINQLIDKINKRSDRDRCIYHYHIITGRGVHSSSGPAIKTAITIMLSQNGIRYRLNNANAGGSINATITGSTHYL</sequence>
<feature type="domain" description="Smr" evidence="2">
    <location>
        <begin position="212"/>
        <end position="300"/>
    </location>
</feature>
<comment type="caution">
    <text evidence="3">The sequence shown here is derived from an EMBL/GenBank/DDBJ whole genome shotgun (WGS) entry which is preliminary data.</text>
</comment>
<evidence type="ECO:0000313" key="3">
    <source>
        <dbReference type="EMBL" id="KWX14972.1"/>
    </source>
</evidence>
<organism evidence="3 4">
    <name type="scientific">Giardia duodenalis assemblage B</name>
    <dbReference type="NCBI Taxonomy" id="1394984"/>
    <lineage>
        <taxon>Eukaryota</taxon>
        <taxon>Metamonada</taxon>
        <taxon>Diplomonadida</taxon>
        <taxon>Hexamitidae</taxon>
        <taxon>Giardiinae</taxon>
        <taxon>Giardia</taxon>
    </lineage>
</organism>
<dbReference type="InterPro" id="IPR036063">
    <property type="entry name" value="Smr_dom_sf"/>
</dbReference>
<dbReference type="GO" id="GO:0004519">
    <property type="term" value="F:endonuclease activity"/>
    <property type="evidence" value="ECO:0007669"/>
    <property type="project" value="TreeGrafter"/>
</dbReference>
<dbReference type="InterPro" id="IPR052772">
    <property type="entry name" value="Endo/PolyKinase_Domain-Protein"/>
</dbReference>
<gene>
    <name evidence="3" type="ORF">QR46_1033</name>
</gene>
<dbReference type="AlphaFoldDB" id="A0A132NZ48"/>
<accession>A0A132NZ48</accession>
<dbReference type="InterPro" id="IPR002625">
    <property type="entry name" value="Smr_dom"/>
</dbReference>
<dbReference type="VEuPathDB" id="GiardiaDB:QR46_1033"/>
<dbReference type="Proteomes" id="UP000070089">
    <property type="component" value="Unassembled WGS sequence"/>
</dbReference>
<dbReference type="EMBL" id="JXTI01000018">
    <property type="protein sequence ID" value="KWX14972.1"/>
    <property type="molecule type" value="Genomic_DNA"/>
</dbReference>
<feature type="compositionally biased region" description="Basic and acidic residues" evidence="1">
    <location>
        <begin position="146"/>
        <end position="163"/>
    </location>
</feature>
<dbReference type="PANTHER" id="PTHR46535:SF1">
    <property type="entry name" value="NEDD4-BINDING PROTEIN 2"/>
    <property type="match status" value="1"/>
</dbReference>
<dbReference type="PROSITE" id="PS50828">
    <property type="entry name" value="SMR"/>
    <property type="match status" value="1"/>
</dbReference>
<dbReference type="Gene3D" id="3.30.1370.110">
    <property type="match status" value="1"/>
</dbReference>
<dbReference type="PANTHER" id="PTHR46535">
    <property type="entry name" value="NEDD4-BINDING PROTEIN 2"/>
    <property type="match status" value="1"/>
</dbReference>
<name>A0A132NZ48_GIAIN</name>
<protein>
    <submittedName>
        <fullName evidence="3">Putative Smr domain family protein</fullName>
    </submittedName>
</protein>
<dbReference type="SUPFAM" id="SSF160443">
    <property type="entry name" value="SMR domain-like"/>
    <property type="match status" value="1"/>
</dbReference>
<evidence type="ECO:0000313" key="4">
    <source>
        <dbReference type="Proteomes" id="UP000070089"/>
    </source>
</evidence>
<reference evidence="3 4" key="1">
    <citation type="journal article" date="2015" name="Mol. Biochem. Parasitol.">
        <title>Identification of polymorphic genes for use in assemblage B genotyping assays through comparative genomics of multiple assemblage B Giardia duodenalis isolates.</title>
        <authorList>
            <person name="Wielinga C."/>
            <person name="Thompson R.C."/>
            <person name="Monis P."/>
            <person name="Ryan U."/>
        </authorList>
    </citation>
    <scope>NUCLEOTIDE SEQUENCE [LARGE SCALE GENOMIC DNA]</scope>
    <source>
        <strain evidence="3 4">BAH15c1</strain>
    </source>
</reference>
<dbReference type="CDD" id="cd14273">
    <property type="entry name" value="UBA_TAP-C_like"/>
    <property type="match status" value="1"/>
</dbReference>
<evidence type="ECO:0000259" key="2">
    <source>
        <dbReference type="PROSITE" id="PS50828"/>
    </source>
</evidence>
<feature type="region of interest" description="Disordered" evidence="1">
    <location>
        <begin position="145"/>
        <end position="172"/>
    </location>
</feature>
<proteinExistence type="predicted"/>
<dbReference type="OrthoDB" id="3231855at2759"/>
<dbReference type="SMART" id="SM00463">
    <property type="entry name" value="SMR"/>
    <property type="match status" value="1"/>
</dbReference>